<evidence type="ECO:0000313" key="1">
    <source>
        <dbReference type="EMBL" id="ROP83896.1"/>
    </source>
</evidence>
<dbReference type="RefSeq" id="WP_123693817.1">
    <property type="nucleotide sequence ID" value="NZ_AP019700.1"/>
</dbReference>
<dbReference type="AlphaFoldDB" id="A0A3N1L0B2"/>
<organism evidence="1 2">
    <name type="scientific">Stella humosa</name>
    <dbReference type="NCBI Taxonomy" id="94"/>
    <lineage>
        <taxon>Bacteria</taxon>
        <taxon>Pseudomonadati</taxon>
        <taxon>Pseudomonadota</taxon>
        <taxon>Alphaproteobacteria</taxon>
        <taxon>Rhodospirillales</taxon>
        <taxon>Stellaceae</taxon>
        <taxon>Stella</taxon>
    </lineage>
</organism>
<evidence type="ECO:0000313" key="2">
    <source>
        <dbReference type="Proteomes" id="UP000278222"/>
    </source>
</evidence>
<dbReference type="InterPro" id="IPR036397">
    <property type="entry name" value="RNaseH_sf"/>
</dbReference>
<name>A0A3N1L0B2_9PROT</name>
<evidence type="ECO:0008006" key="3">
    <source>
        <dbReference type="Google" id="ProtNLM"/>
    </source>
</evidence>
<gene>
    <name evidence="1" type="ORF">EDC65_4545</name>
</gene>
<proteinExistence type="predicted"/>
<dbReference type="EMBL" id="RJKX01000016">
    <property type="protein sequence ID" value="ROP83896.1"/>
    <property type="molecule type" value="Genomic_DNA"/>
</dbReference>
<dbReference type="GO" id="GO:0003676">
    <property type="term" value="F:nucleic acid binding"/>
    <property type="evidence" value="ECO:0007669"/>
    <property type="project" value="InterPro"/>
</dbReference>
<dbReference type="InterPro" id="IPR012337">
    <property type="entry name" value="RNaseH-like_sf"/>
</dbReference>
<keyword evidence="2" id="KW-1185">Reference proteome</keyword>
<accession>A0A3N1L0B2</accession>
<dbReference type="SUPFAM" id="SSF53098">
    <property type="entry name" value="Ribonuclease H-like"/>
    <property type="match status" value="1"/>
</dbReference>
<sequence>MTEHDHALQMIEEPLLLFGHDQRLPDPKDGLFLFGPMIDEGKPAEMRVGVIGTRQGIARYKLWVSKITGYIPAARAEQHHLAFPGFEAAFKTRWPLMPVAAIELSGPSLSSTVRISDAHERVYKTVDLFDRAIRKFLREEDSVPAVWFVVIPDEVHRFCRPKSTIPTPERTATTERLSAKMAKGFLRAPSLFAEDNIATEPYRYEVDFHNQLKARLLDQKVVLQIVRESTLDPEGVNAENGQQRLLQDPANVAWNLSTTAFFKAGGRPWALAGVREDVCYIGLVFKKTDADGAPGNACCGAQMFLGSGDGVVFKGAVGPWYSPTTLEFHLDEAKAKEIAGLVVEAYTDRHGCPPKELFIHAKQNFSDAEWQGFSSAVGPETTLVGVRIQTTREIKLYRRTRSPVLRGTALAISRRKGYLWTVGFIPDLQTYPGREAPNPLSVEITRGEGDLTQVMRDVLGLTKLNFNACIYGDGIPVTLRFADDVGEILTAAPIEDLPPLPFKHYI</sequence>
<reference evidence="1 2" key="1">
    <citation type="submission" date="2018-11" db="EMBL/GenBank/DDBJ databases">
        <title>Genomic Encyclopedia of Type Strains, Phase IV (KMG-IV): sequencing the most valuable type-strain genomes for metagenomic binning, comparative biology and taxonomic classification.</title>
        <authorList>
            <person name="Goeker M."/>
        </authorList>
    </citation>
    <scope>NUCLEOTIDE SEQUENCE [LARGE SCALE GENOMIC DNA]</scope>
    <source>
        <strain evidence="1 2">DSM 5900</strain>
    </source>
</reference>
<dbReference type="OrthoDB" id="580851at2"/>
<comment type="caution">
    <text evidence="1">The sequence shown here is derived from an EMBL/GenBank/DDBJ whole genome shotgun (WGS) entry which is preliminary data.</text>
</comment>
<dbReference type="Gene3D" id="3.30.420.10">
    <property type="entry name" value="Ribonuclease H-like superfamily/Ribonuclease H"/>
    <property type="match status" value="1"/>
</dbReference>
<dbReference type="Proteomes" id="UP000278222">
    <property type="component" value="Unassembled WGS sequence"/>
</dbReference>
<protein>
    <recommendedName>
        <fullName evidence="3">Piwi domain-containing protein</fullName>
    </recommendedName>
</protein>